<organism evidence="2 3">
    <name type="scientific">Steinernema hermaphroditum</name>
    <dbReference type="NCBI Taxonomy" id="289476"/>
    <lineage>
        <taxon>Eukaryota</taxon>
        <taxon>Metazoa</taxon>
        <taxon>Ecdysozoa</taxon>
        <taxon>Nematoda</taxon>
        <taxon>Chromadorea</taxon>
        <taxon>Rhabditida</taxon>
        <taxon>Tylenchina</taxon>
        <taxon>Panagrolaimomorpha</taxon>
        <taxon>Strongyloidoidea</taxon>
        <taxon>Steinernematidae</taxon>
        <taxon>Steinernema</taxon>
    </lineage>
</organism>
<feature type="chain" id="PRO_5041246838" description="UPAR/Ly6 domain-containing protein" evidence="1">
    <location>
        <begin position="24"/>
        <end position="119"/>
    </location>
</feature>
<gene>
    <name evidence="2" type="ORF">QR680_011058</name>
</gene>
<dbReference type="Gene3D" id="2.10.60.10">
    <property type="entry name" value="CD59"/>
    <property type="match status" value="1"/>
</dbReference>
<accession>A0AA39IQY9</accession>
<dbReference type="EMBL" id="JAUCMV010000001">
    <property type="protein sequence ID" value="KAK0428872.1"/>
    <property type="molecule type" value="Genomic_DNA"/>
</dbReference>
<dbReference type="Proteomes" id="UP001175271">
    <property type="component" value="Unassembled WGS sequence"/>
</dbReference>
<dbReference type="SUPFAM" id="SSF57302">
    <property type="entry name" value="Snake toxin-like"/>
    <property type="match status" value="1"/>
</dbReference>
<name>A0AA39IQY9_9BILA</name>
<reference evidence="2" key="1">
    <citation type="submission" date="2023-06" db="EMBL/GenBank/DDBJ databases">
        <title>Genomic analysis of the entomopathogenic nematode Steinernema hermaphroditum.</title>
        <authorList>
            <person name="Schwarz E.M."/>
            <person name="Heppert J.K."/>
            <person name="Baniya A."/>
            <person name="Schwartz H.T."/>
            <person name="Tan C.-H."/>
            <person name="Antoshechkin I."/>
            <person name="Sternberg P.W."/>
            <person name="Goodrich-Blair H."/>
            <person name="Dillman A.R."/>
        </authorList>
    </citation>
    <scope>NUCLEOTIDE SEQUENCE</scope>
    <source>
        <strain evidence="2">PS9179</strain>
        <tissue evidence="2">Whole animal</tissue>
    </source>
</reference>
<proteinExistence type="predicted"/>
<keyword evidence="1" id="KW-0732">Signal</keyword>
<sequence>MKTSTLVLLGLVAATLIVDPISALRCRVYENLNGIVKRKQGETECNPEELCSTTFMYAEQNYFSINECSLRRECPQALNKMTRVGGFLKEINYCCDTDLCNPIMPGRLAAERIARMYAM</sequence>
<dbReference type="AlphaFoldDB" id="A0AA39IQY9"/>
<evidence type="ECO:0008006" key="4">
    <source>
        <dbReference type="Google" id="ProtNLM"/>
    </source>
</evidence>
<evidence type="ECO:0000313" key="2">
    <source>
        <dbReference type="EMBL" id="KAK0428872.1"/>
    </source>
</evidence>
<dbReference type="InterPro" id="IPR045860">
    <property type="entry name" value="Snake_toxin-like_sf"/>
</dbReference>
<keyword evidence="3" id="KW-1185">Reference proteome</keyword>
<feature type="signal peptide" evidence="1">
    <location>
        <begin position="1"/>
        <end position="23"/>
    </location>
</feature>
<protein>
    <recommendedName>
        <fullName evidence="4">UPAR/Ly6 domain-containing protein</fullName>
    </recommendedName>
</protein>
<evidence type="ECO:0000313" key="3">
    <source>
        <dbReference type="Proteomes" id="UP001175271"/>
    </source>
</evidence>
<comment type="caution">
    <text evidence="2">The sequence shown here is derived from an EMBL/GenBank/DDBJ whole genome shotgun (WGS) entry which is preliminary data.</text>
</comment>
<evidence type="ECO:0000256" key="1">
    <source>
        <dbReference type="SAM" id="SignalP"/>
    </source>
</evidence>